<evidence type="ECO:0008006" key="3">
    <source>
        <dbReference type="Google" id="ProtNLM"/>
    </source>
</evidence>
<dbReference type="HOGENOM" id="CLU_564743_0_0_6"/>
<dbReference type="AlphaFoldDB" id="A0A0A8UZ47"/>
<dbReference type="InterPro" id="IPR027417">
    <property type="entry name" value="P-loop_NTPase"/>
</dbReference>
<organism evidence="1 2">
    <name type="scientific">Legionella hackeliae</name>
    <dbReference type="NCBI Taxonomy" id="449"/>
    <lineage>
        <taxon>Bacteria</taxon>
        <taxon>Pseudomonadati</taxon>
        <taxon>Pseudomonadota</taxon>
        <taxon>Gammaproteobacteria</taxon>
        <taxon>Legionellales</taxon>
        <taxon>Legionellaceae</taxon>
        <taxon>Legionella</taxon>
    </lineage>
</organism>
<accession>A0A0A8UZ47</accession>
<dbReference type="STRING" id="449.LHA_3044"/>
<evidence type="ECO:0000313" key="2">
    <source>
        <dbReference type="Proteomes" id="UP000032803"/>
    </source>
</evidence>
<keyword evidence="2" id="KW-1185">Reference proteome</keyword>
<dbReference type="Proteomes" id="UP000032803">
    <property type="component" value="Chromosome I"/>
</dbReference>
<gene>
    <name evidence="1" type="ORF">LHA_3044</name>
</gene>
<name>A0A0A8UZ47_LEGHA</name>
<dbReference type="KEGG" id="lha:LHA_3044"/>
<reference evidence="2" key="1">
    <citation type="submission" date="2014-09" db="EMBL/GenBank/DDBJ databases">
        <authorList>
            <person name="Gomez-Valero L."/>
        </authorList>
    </citation>
    <scope>NUCLEOTIDE SEQUENCE [LARGE SCALE GENOMIC DNA]</scope>
    <source>
        <strain evidence="2">ATCC35250</strain>
    </source>
</reference>
<dbReference type="SUPFAM" id="SSF52540">
    <property type="entry name" value="P-loop containing nucleoside triphosphate hydrolases"/>
    <property type="match status" value="1"/>
</dbReference>
<dbReference type="RefSeq" id="WP_045107118.1">
    <property type="nucleotide sequence ID" value="NZ_LN681225.1"/>
</dbReference>
<evidence type="ECO:0000313" key="1">
    <source>
        <dbReference type="EMBL" id="CEK12034.1"/>
    </source>
</evidence>
<sequence length="483" mass="55304">MLVKTELEKIFKAQQIQDLIDALIHDRIFQTNKTIELLNNLLIDYIDDFNYVNGAKVNETLITSNPMLYLLLATVVENGSSTNTLSLREKAANAYKKMYEDSRFEKHYFYSKSPVPLLTHWLVYSKLWKAPNKDAYDEQMMGIYKGTIAFDKDDIISQDMLKQIKAQEEKGRKGWPYPFEAALEPQGNGTYRVTKWATTAEMDDDIHARLDRLYVAARRNQHKTIMENYASTLNQVSAEIAALMPTENLLNALVVIGPYGSGKTTYTNSVFRLQDKSLVEFSVDALNDFMIQQSKEVQVTRSDYHFEAAILKDTISSANIKNLFVTGAYVDNFRFSKTIDKDYAGRNIRIIEVAPEIPENAVVRLCQREKITVTDDNSTFDNALSTANTGQNTREVRIIKVCTHNDTKYPVEYELICNKQTETGKPDFVRVCSVKNGKLTKHNSDLYEKLTRSYTAKREDIAKFLQVSNQSEINEPPVEQFKI</sequence>
<dbReference type="EMBL" id="LN681225">
    <property type="protein sequence ID" value="CEK12034.1"/>
    <property type="molecule type" value="Genomic_DNA"/>
</dbReference>
<protein>
    <recommendedName>
        <fullName evidence="3">Zeta toxin domain-containing protein</fullName>
    </recommendedName>
</protein>
<proteinExistence type="predicted"/>
<dbReference type="PATRIC" id="fig|449.7.peg.1577"/>